<feature type="transmembrane region" description="Helical" evidence="7">
    <location>
        <begin position="101"/>
        <end position="126"/>
    </location>
</feature>
<dbReference type="EMBL" id="MLKD01000001">
    <property type="protein sequence ID" value="OQE32234.1"/>
    <property type="molecule type" value="Genomic_DNA"/>
</dbReference>
<evidence type="ECO:0000256" key="6">
    <source>
        <dbReference type="SAM" id="MobiDB-lite"/>
    </source>
</evidence>
<dbReference type="OrthoDB" id="5329176at2759"/>
<evidence type="ECO:0000256" key="1">
    <source>
        <dbReference type="ARBA" id="ARBA00004141"/>
    </source>
</evidence>
<evidence type="ECO:0000256" key="5">
    <source>
        <dbReference type="ARBA" id="ARBA00038359"/>
    </source>
</evidence>
<sequence length="395" mass="43121">MAVDPAILAVFGPVPAGVNLDESDVSVNNGAVIAMLCLSAVAVALRFVARVTLRNSLMADDWAMIGALICIGATTGISVTGGTTGSGQHIWAISLEELMKLYKLLFTYTFLYASSCTCTRISILFFYRRVFSPLEPYLKGALIFTGFLTASYPIVIWVTMSTVCKPVSHFWTQFSGTQGECINVTSFFLALGIINMINDFIILLIPFPRIIQLQMSVRKRAAICGIMAVGIFACVASIVRIYYLRQFTKAVDVTWLMGPVFIWSTIEPSVAMVCACLPHLAPLVRLARQTIFTSLKSQRSKTGNSSGPNRSLGPSGQDSQGKVAFGSRGAKFDYGFAQMKRDANDDEIGLTNYVRTHQDHGKHSSLESISGEDDRHHAITVQSSFVQAVTPRSPR</sequence>
<dbReference type="PANTHER" id="PTHR33048">
    <property type="entry name" value="PTH11-LIKE INTEGRAL MEMBRANE PROTEIN (AFU_ORTHOLOGUE AFUA_5G11245)"/>
    <property type="match status" value="1"/>
</dbReference>
<keyword evidence="4 7" id="KW-0472">Membrane</keyword>
<evidence type="ECO:0000256" key="7">
    <source>
        <dbReference type="SAM" id="Phobius"/>
    </source>
</evidence>
<evidence type="ECO:0000256" key="2">
    <source>
        <dbReference type="ARBA" id="ARBA00022692"/>
    </source>
</evidence>
<dbReference type="GO" id="GO:0016020">
    <property type="term" value="C:membrane"/>
    <property type="evidence" value="ECO:0007669"/>
    <property type="project" value="UniProtKB-SubCell"/>
</dbReference>
<name>A0A1V6U1J5_9EURO</name>
<feature type="transmembrane region" description="Helical" evidence="7">
    <location>
        <begin position="255"/>
        <end position="280"/>
    </location>
</feature>
<evidence type="ECO:0000313" key="10">
    <source>
        <dbReference type="Proteomes" id="UP000191285"/>
    </source>
</evidence>
<feature type="region of interest" description="Disordered" evidence="6">
    <location>
        <begin position="354"/>
        <end position="395"/>
    </location>
</feature>
<proteinExistence type="inferred from homology"/>
<protein>
    <recommendedName>
        <fullName evidence="8">Rhodopsin domain-containing protein</fullName>
    </recommendedName>
</protein>
<feature type="transmembrane region" description="Helical" evidence="7">
    <location>
        <begin position="138"/>
        <end position="160"/>
    </location>
</feature>
<dbReference type="Pfam" id="PF20684">
    <property type="entry name" value="Fung_rhodopsin"/>
    <property type="match status" value="1"/>
</dbReference>
<dbReference type="InterPro" id="IPR049326">
    <property type="entry name" value="Rhodopsin_dom_fungi"/>
</dbReference>
<comment type="caution">
    <text evidence="9">The sequence shown here is derived from an EMBL/GenBank/DDBJ whole genome shotgun (WGS) entry which is preliminary data.</text>
</comment>
<feature type="compositionally biased region" description="Basic and acidic residues" evidence="6">
    <location>
        <begin position="356"/>
        <end position="365"/>
    </location>
</feature>
<dbReference type="PANTHER" id="PTHR33048:SF163">
    <property type="entry name" value="INTEGRAL MEMBRANE PROTEIN (AFU_ORTHOLOGUE AFUA_8G05510)"/>
    <property type="match status" value="1"/>
</dbReference>
<reference evidence="10" key="1">
    <citation type="journal article" date="2017" name="Nat. Microbiol.">
        <title>Global analysis of biosynthetic gene clusters reveals vast potential of secondary metabolite production in Penicillium species.</title>
        <authorList>
            <person name="Nielsen J.C."/>
            <person name="Grijseels S."/>
            <person name="Prigent S."/>
            <person name="Ji B."/>
            <person name="Dainat J."/>
            <person name="Nielsen K.F."/>
            <person name="Frisvad J.C."/>
            <person name="Workman M."/>
            <person name="Nielsen J."/>
        </authorList>
    </citation>
    <scope>NUCLEOTIDE SEQUENCE [LARGE SCALE GENOMIC DNA]</scope>
    <source>
        <strain evidence="10">IBT 24891</strain>
    </source>
</reference>
<evidence type="ECO:0000313" key="9">
    <source>
        <dbReference type="EMBL" id="OQE32234.1"/>
    </source>
</evidence>
<evidence type="ECO:0000259" key="8">
    <source>
        <dbReference type="Pfam" id="PF20684"/>
    </source>
</evidence>
<keyword evidence="3 7" id="KW-1133">Transmembrane helix</keyword>
<keyword evidence="2 7" id="KW-0812">Transmembrane</keyword>
<dbReference type="InterPro" id="IPR052337">
    <property type="entry name" value="SAT4-like"/>
</dbReference>
<feature type="domain" description="Rhodopsin" evidence="8">
    <location>
        <begin position="45"/>
        <end position="285"/>
    </location>
</feature>
<feature type="transmembrane region" description="Helical" evidence="7">
    <location>
        <begin position="61"/>
        <end position="81"/>
    </location>
</feature>
<accession>A0A1V6U1J5</accession>
<comment type="similarity">
    <text evidence="5">Belongs to the SAT4 family.</text>
</comment>
<evidence type="ECO:0000256" key="3">
    <source>
        <dbReference type="ARBA" id="ARBA00022989"/>
    </source>
</evidence>
<feature type="transmembrane region" description="Helical" evidence="7">
    <location>
        <begin position="187"/>
        <end position="208"/>
    </location>
</feature>
<dbReference type="STRING" id="303698.A0A1V6U1J5"/>
<dbReference type="Proteomes" id="UP000191285">
    <property type="component" value="Unassembled WGS sequence"/>
</dbReference>
<keyword evidence="10" id="KW-1185">Reference proteome</keyword>
<gene>
    <name evidence="9" type="ORF">PENSTE_c001G08233</name>
</gene>
<organism evidence="9 10">
    <name type="scientific">Penicillium steckii</name>
    <dbReference type="NCBI Taxonomy" id="303698"/>
    <lineage>
        <taxon>Eukaryota</taxon>
        <taxon>Fungi</taxon>
        <taxon>Dikarya</taxon>
        <taxon>Ascomycota</taxon>
        <taxon>Pezizomycotina</taxon>
        <taxon>Eurotiomycetes</taxon>
        <taxon>Eurotiomycetidae</taxon>
        <taxon>Eurotiales</taxon>
        <taxon>Aspergillaceae</taxon>
        <taxon>Penicillium</taxon>
    </lineage>
</organism>
<comment type="subcellular location">
    <subcellularLocation>
        <location evidence="1">Membrane</location>
        <topology evidence="1">Multi-pass membrane protein</topology>
    </subcellularLocation>
</comment>
<evidence type="ECO:0000256" key="4">
    <source>
        <dbReference type="ARBA" id="ARBA00023136"/>
    </source>
</evidence>
<feature type="compositionally biased region" description="Polar residues" evidence="6">
    <location>
        <begin position="297"/>
        <end position="320"/>
    </location>
</feature>
<feature type="region of interest" description="Disordered" evidence="6">
    <location>
        <begin position="297"/>
        <end position="321"/>
    </location>
</feature>
<feature type="transmembrane region" description="Helical" evidence="7">
    <location>
        <begin position="30"/>
        <end position="49"/>
    </location>
</feature>
<dbReference type="AlphaFoldDB" id="A0A1V6U1J5"/>
<feature type="transmembrane region" description="Helical" evidence="7">
    <location>
        <begin position="220"/>
        <end position="243"/>
    </location>
</feature>